<gene>
    <name evidence="1" type="ORF">BO66DRAFT_336557</name>
</gene>
<keyword evidence="2" id="KW-1185">Reference proteome</keyword>
<dbReference type="Proteomes" id="UP000249661">
    <property type="component" value="Unassembled WGS sequence"/>
</dbReference>
<protein>
    <submittedName>
        <fullName evidence="1">Ankyrin</fullName>
    </submittedName>
</protein>
<name>A0ACD1GSZ2_9EURO</name>
<proteinExistence type="predicted"/>
<evidence type="ECO:0000313" key="2">
    <source>
        <dbReference type="Proteomes" id="UP000249661"/>
    </source>
</evidence>
<evidence type="ECO:0000313" key="1">
    <source>
        <dbReference type="EMBL" id="RAH64323.1"/>
    </source>
</evidence>
<sequence>MVKDLVASGAEVHLKDKKGDTALHIAAQLKEDGPEVIEYLLSVESDVNLANDIGQTALHIAVSVGQGENVEVLVSASALMNLKDEKGATALHEAAKMGEEGPLLIECLISAGSEVN</sequence>
<feature type="non-terminal residue" evidence="1">
    <location>
        <position position="116"/>
    </location>
</feature>
<reference evidence="1" key="1">
    <citation type="submission" date="2018-02" db="EMBL/GenBank/DDBJ databases">
        <title>The genomes of Aspergillus section Nigri reveals drivers in fungal speciation.</title>
        <authorList>
            <consortium name="DOE Joint Genome Institute"/>
            <person name="Vesth T.C."/>
            <person name="Nybo J."/>
            <person name="Theobald S."/>
            <person name="Brandl J."/>
            <person name="Frisvad J.C."/>
            <person name="Nielsen K.F."/>
            <person name="Lyhne E.K."/>
            <person name="Kogle M.E."/>
            <person name="Kuo A."/>
            <person name="Riley R."/>
            <person name="Clum A."/>
            <person name="Nolan M."/>
            <person name="Lipzen A."/>
            <person name="Salamov A."/>
            <person name="Henrissat B."/>
            <person name="Wiebenga A."/>
            <person name="De vries R.P."/>
            <person name="Grigoriev I.V."/>
            <person name="Mortensen U.H."/>
            <person name="Andersen M.R."/>
            <person name="Baker S.E."/>
        </authorList>
    </citation>
    <scope>NUCLEOTIDE SEQUENCE</scope>
    <source>
        <strain evidence="1">CBS 121060</strain>
    </source>
</reference>
<accession>A0ACD1GSZ2</accession>
<dbReference type="EMBL" id="KZ825015">
    <property type="protein sequence ID" value="RAH64323.1"/>
    <property type="molecule type" value="Genomic_DNA"/>
</dbReference>
<organism evidence="1 2">
    <name type="scientific">Aspergillus aculeatinus CBS 121060</name>
    <dbReference type="NCBI Taxonomy" id="1448322"/>
    <lineage>
        <taxon>Eukaryota</taxon>
        <taxon>Fungi</taxon>
        <taxon>Dikarya</taxon>
        <taxon>Ascomycota</taxon>
        <taxon>Pezizomycotina</taxon>
        <taxon>Eurotiomycetes</taxon>
        <taxon>Eurotiomycetidae</taxon>
        <taxon>Eurotiales</taxon>
        <taxon>Aspergillaceae</taxon>
        <taxon>Aspergillus</taxon>
        <taxon>Aspergillus subgen. Circumdati</taxon>
    </lineage>
</organism>